<accession>A0ABQ3PJL3</accession>
<name>A0ABQ3PJL3_9ACTN</name>
<protein>
    <submittedName>
        <fullName evidence="1">Uncharacterized protein</fullName>
    </submittedName>
</protein>
<evidence type="ECO:0000313" key="2">
    <source>
        <dbReference type="Proteomes" id="UP001052739"/>
    </source>
</evidence>
<comment type="caution">
    <text evidence="1">The sequence shown here is derived from an EMBL/GenBank/DDBJ whole genome shotgun (WGS) entry which is preliminary data.</text>
</comment>
<proteinExistence type="predicted"/>
<evidence type="ECO:0000313" key="1">
    <source>
        <dbReference type="EMBL" id="GHI25206.1"/>
    </source>
</evidence>
<organism evidence="1 2">
    <name type="scientific">Streptomyces hydrogenans</name>
    <dbReference type="NCBI Taxonomy" id="1873719"/>
    <lineage>
        <taxon>Bacteria</taxon>
        <taxon>Bacillati</taxon>
        <taxon>Actinomycetota</taxon>
        <taxon>Actinomycetes</taxon>
        <taxon>Kitasatosporales</taxon>
        <taxon>Streptomycetaceae</taxon>
        <taxon>Streptomyces</taxon>
    </lineage>
</organism>
<keyword evidence="2" id="KW-1185">Reference proteome</keyword>
<dbReference type="EMBL" id="BNDW01000068">
    <property type="protein sequence ID" value="GHI25206.1"/>
    <property type="molecule type" value="Genomic_DNA"/>
</dbReference>
<gene>
    <name evidence="1" type="ORF">Shyd_65770</name>
</gene>
<dbReference type="RefSeq" id="WP_190222773.1">
    <property type="nucleotide sequence ID" value="NZ_BNBS01000020.1"/>
</dbReference>
<sequence>MPDTTDPVRQAAEKVVNQLAAWFDPDRDSDYNMGPYPDPVAALVAFADTVVQERERELIAALRLLAQPRDT</sequence>
<reference evidence="1" key="1">
    <citation type="submission" date="2024-05" db="EMBL/GenBank/DDBJ databases">
        <title>Whole genome shotgun sequence of Streptomyces hydrogenans NBRC 13475.</title>
        <authorList>
            <person name="Komaki H."/>
            <person name="Tamura T."/>
        </authorList>
    </citation>
    <scope>NUCLEOTIDE SEQUENCE</scope>
    <source>
        <strain evidence="1">NBRC 13475</strain>
    </source>
</reference>
<dbReference type="Proteomes" id="UP001052739">
    <property type="component" value="Unassembled WGS sequence"/>
</dbReference>